<evidence type="ECO:0000259" key="2">
    <source>
        <dbReference type="Pfam" id="PF02709"/>
    </source>
</evidence>
<keyword evidence="1" id="KW-0808">Transferase</keyword>
<protein>
    <submittedName>
        <fullName evidence="3">Galactosyltransferase-related protein</fullName>
    </submittedName>
</protein>
<dbReference type="Proteomes" id="UP001649230">
    <property type="component" value="Chromosome"/>
</dbReference>
<dbReference type="EMBL" id="CP090978">
    <property type="protein sequence ID" value="UJF32102.1"/>
    <property type="molecule type" value="Genomic_DNA"/>
</dbReference>
<dbReference type="Gene3D" id="3.90.550.10">
    <property type="entry name" value="Spore Coat Polysaccharide Biosynthesis Protein SpsA, Chain A"/>
    <property type="match status" value="1"/>
</dbReference>
<dbReference type="InterPro" id="IPR027791">
    <property type="entry name" value="Galactosyl_T_C"/>
</dbReference>
<feature type="domain" description="Galactosyltransferase C-terminal" evidence="2">
    <location>
        <begin position="129"/>
        <end position="186"/>
    </location>
</feature>
<reference evidence="3 4" key="1">
    <citation type="journal article" date="2024" name="Int. J. Syst. Evol. Microbiol.">
        <title>Paenibacillus hexagrammi sp. nov., a novel bacterium isolated from the gut content of Hexagrammos agrammus.</title>
        <authorList>
            <person name="Jung H.K."/>
            <person name="Kim D.G."/>
            <person name="Zin H."/>
            <person name="Park J."/>
            <person name="Jung H."/>
            <person name="Kim Y.O."/>
            <person name="Kong H.J."/>
            <person name="Kim J.W."/>
            <person name="Kim Y.S."/>
        </authorList>
    </citation>
    <scope>NUCLEOTIDE SEQUENCE [LARGE SCALE GENOMIC DNA]</scope>
    <source>
        <strain evidence="3 4">YPD9-1</strain>
    </source>
</reference>
<sequence>MFHQVSVLFAYKPDKGPRDAALKWTTSFYKRAMPGIEICIGEDSSRNFNRSKALNRAAKQSKGKILVIADLDVFYDPAILKQSIKLLKKHAWVVPFSQVINLSEKNTKRIYESKAAWPLQAKIQHAKVREYSKWTGKLNIVPREAFKKVGGLDERFSGWGCEDTAFALALNAICGPYKRLDHSIYHLWHPRVGPKGNPNFDNNMKLLERYKQADSKESMRRLIGNRK</sequence>
<name>A0ABY3SE39_9BACL</name>
<evidence type="ECO:0000256" key="1">
    <source>
        <dbReference type="ARBA" id="ARBA00022679"/>
    </source>
</evidence>
<keyword evidence="4" id="KW-1185">Reference proteome</keyword>
<dbReference type="GO" id="GO:0016757">
    <property type="term" value="F:glycosyltransferase activity"/>
    <property type="evidence" value="ECO:0007669"/>
    <property type="project" value="UniProtKB-KW"/>
</dbReference>
<dbReference type="RefSeq" id="WP_235118447.1">
    <property type="nucleotide sequence ID" value="NZ_CP090978.1"/>
</dbReference>
<dbReference type="SUPFAM" id="SSF53448">
    <property type="entry name" value="Nucleotide-diphospho-sugar transferases"/>
    <property type="match status" value="1"/>
</dbReference>
<gene>
    <name evidence="3" type="ORF">L0M14_20540</name>
</gene>
<dbReference type="Pfam" id="PF02709">
    <property type="entry name" value="Glyco_transf_7C"/>
    <property type="match status" value="1"/>
</dbReference>
<organism evidence="3 4">
    <name type="scientific">Paenibacillus hexagrammi</name>
    <dbReference type="NCBI Taxonomy" id="2908839"/>
    <lineage>
        <taxon>Bacteria</taxon>
        <taxon>Bacillati</taxon>
        <taxon>Bacillota</taxon>
        <taxon>Bacilli</taxon>
        <taxon>Bacillales</taxon>
        <taxon>Paenibacillaceae</taxon>
        <taxon>Paenibacillus</taxon>
    </lineage>
</organism>
<evidence type="ECO:0000313" key="4">
    <source>
        <dbReference type="Proteomes" id="UP001649230"/>
    </source>
</evidence>
<accession>A0ABY3SE39</accession>
<proteinExistence type="predicted"/>
<dbReference type="InterPro" id="IPR029044">
    <property type="entry name" value="Nucleotide-diphossugar_trans"/>
</dbReference>
<keyword evidence="3" id="KW-0328">Glycosyltransferase</keyword>
<evidence type="ECO:0000313" key="3">
    <source>
        <dbReference type="EMBL" id="UJF32102.1"/>
    </source>
</evidence>